<organism evidence="1 2">
    <name type="scientific">Agrilactobacillus yilanensis</name>
    <dbReference type="NCBI Taxonomy" id="2485997"/>
    <lineage>
        <taxon>Bacteria</taxon>
        <taxon>Bacillati</taxon>
        <taxon>Bacillota</taxon>
        <taxon>Bacilli</taxon>
        <taxon>Lactobacillales</taxon>
        <taxon>Lactobacillaceae</taxon>
        <taxon>Agrilactobacillus</taxon>
    </lineage>
</organism>
<comment type="caution">
    <text evidence="1">The sequence shown here is derived from an EMBL/GenBank/DDBJ whole genome shotgun (WGS) entry which is preliminary data.</text>
</comment>
<evidence type="ECO:0000313" key="1">
    <source>
        <dbReference type="EMBL" id="MFD1671579.1"/>
    </source>
</evidence>
<dbReference type="EMBL" id="JBHTOP010000013">
    <property type="protein sequence ID" value="MFD1671579.1"/>
    <property type="molecule type" value="Genomic_DNA"/>
</dbReference>
<reference evidence="2" key="1">
    <citation type="journal article" date="2019" name="Int. J. Syst. Evol. Microbiol.">
        <title>The Global Catalogue of Microorganisms (GCM) 10K type strain sequencing project: providing services to taxonomists for standard genome sequencing and annotation.</title>
        <authorList>
            <consortium name="The Broad Institute Genomics Platform"/>
            <consortium name="The Broad Institute Genome Sequencing Center for Infectious Disease"/>
            <person name="Wu L."/>
            <person name="Ma J."/>
        </authorList>
    </citation>
    <scope>NUCLEOTIDE SEQUENCE [LARGE SCALE GENOMIC DNA]</scope>
    <source>
        <strain evidence="2">CCM 8896</strain>
    </source>
</reference>
<evidence type="ECO:0008006" key="3">
    <source>
        <dbReference type="Google" id="ProtNLM"/>
    </source>
</evidence>
<dbReference type="PROSITE" id="PS51257">
    <property type="entry name" value="PROKAR_LIPOPROTEIN"/>
    <property type="match status" value="1"/>
</dbReference>
<keyword evidence="2" id="KW-1185">Reference proteome</keyword>
<evidence type="ECO:0000313" key="2">
    <source>
        <dbReference type="Proteomes" id="UP001597267"/>
    </source>
</evidence>
<dbReference type="Proteomes" id="UP001597267">
    <property type="component" value="Unassembled WGS sequence"/>
</dbReference>
<dbReference type="RefSeq" id="WP_125715636.1">
    <property type="nucleotide sequence ID" value="NZ_JBHTOP010000013.1"/>
</dbReference>
<protein>
    <recommendedName>
        <fullName evidence="3">Lipoprotein</fullName>
    </recommendedName>
</protein>
<accession>A0ABW4J5C5</accession>
<name>A0ABW4J5C5_9LACO</name>
<gene>
    <name evidence="1" type="ORF">ACFQ5M_05690</name>
</gene>
<proteinExistence type="predicted"/>
<sequence>MKQLKYGLVSLLAVILIMLTGCSKDTISNVKSSYQPEAMATIIKGRTNADKLKYKLADGDWQKAKVNSGAFIISVSRNNQTQTVQLKAGAVTKKTVVKKATPIMALSKFVMTYEFATQQNPTALKLNDTLTTTKNLNGVIAKNDNGQIRAIITNQQLMGLTLIAKNSNLKTTKGLNEFGSTLGTLAGVTGADAKKVLKQFAKKTKDVKNGKTTIDTIESKGIKFDVAFSNKNIYVYVTH</sequence>